<keyword evidence="1" id="KW-0805">Transcription regulation</keyword>
<name>A0A1K1SKE7_9BACT</name>
<sequence length="155" mass="17803">MESYTMLKFEKSKLHMYERKTPLTIDCGLHLTKEVLNGKWKPAILRAISMEVKRPSEILRLFPGVTRRVLNVQLKELEGHGMVTKKTYPQLPPKVEYSLTEIGWSLMPIIDAMNQWGDANRSFLEKVIKQAPKIGETSKSTCQIYRHMTVASKIG</sequence>
<feature type="domain" description="HTH hxlR-type" evidence="4">
    <location>
        <begin position="27"/>
        <end position="125"/>
    </location>
</feature>
<dbReference type="Pfam" id="PF01638">
    <property type="entry name" value="HxlR"/>
    <property type="match status" value="1"/>
</dbReference>
<dbReference type="PANTHER" id="PTHR33204:SF29">
    <property type="entry name" value="TRANSCRIPTIONAL REGULATOR"/>
    <property type="match status" value="1"/>
</dbReference>
<evidence type="ECO:0000313" key="6">
    <source>
        <dbReference type="EMBL" id="WQG88895.1"/>
    </source>
</evidence>
<protein>
    <submittedName>
        <fullName evidence="6">Helix-turn-helix domain-containing protein</fullName>
    </submittedName>
    <submittedName>
        <fullName evidence="5">Transcriptional regulator, HxlR family</fullName>
    </submittedName>
</protein>
<dbReference type="InterPro" id="IPR036388">
    <property type="entry name" value="WH-like_DNA-bd_sf"/>
</dbReference>
<dbReference type="RefSeq" id="WP_245801856.1">
    <property type="nucleotide sequence ID" value="NZ_CP139972.1"/>
</dbReference>
<evidence type="ECO:0000256" key="1">
    <source>
        <dbReference type="ARBA" id="ARBA00023015"/>
    </source>
</evidence>
<accession>A0A1K1SKE7</accession>
<evidence type="ECO:0000259" key="4">
    <source>
        <dbReference type="PROSITE" id="PS51118"/>
    </source>
</evidence>
<dbReference type="InterPro" id="IPR036390">
    <property type="entry name" value="WH_DNA-bd_sf"/>
</dbReference>
<dbReference type="STRING" id="1004.SAMN05661012_05607"/>
<dbReference type="InterPro" id="IPR002577">
    <property type="entry name" value="HTH_HxlR"/>
</dbReference>
<dbReference type="AlphaFoldDB" id="A0A1K1SKE7"/>
<dbReference type="Proteomes" id="UP000183788">
    <property type="component" value="Unassembled WGS sequence"/>
</dbReference>
<evidence type="ECO:0000313" key="7">
    <source>
        <dbReference type="Proteomes" id="UP000183788"/>
    </source>
</evidence>
<evidence type="ECO:0000256" key="3">
    <source>
        <dbReference type="ARBA" id="ARBA00023163"/>
    </source>
</evidence>
<evidence type="ECO:0000313" key="8">
    <source>
        <dbReference type="Proteomes" id="UP001326715"/>
    </source>
</evidence>
<organism evidence="5 7">
    <name type="scientific">Chitinophaga sancti</name>
    <dbReference type="NCBI Taxonomy" id="1004"/>
    <lineage>
        <taxon>Bacteria</taxon>
        <taxon>Pseudomonadati</taxon>
        <taxon>Bacteroidota</taxon>
        <taxon>Chitinophagia</taxon>
        <taxon>Chitinophagales</taxon>
        <taxon>Chitinophagaceae</taxon>
        <taxon>Chitinophaga</taxon>
    </lineage>
</organism>
<proteinExistence type="predicted"/>
<dbReference type="PANTHER" id="PTHR33204">
    <property type="entry name" value="TRANSCRIPTIONAL REGULATOR, MARR FAMILY"/>
    <property type="match status" value="1"/>
</dbReference>
<reference evidence="5 7" key="1">
    <citation type="submission" date="2016-11" db="EMBL/GenBank/DDBJ databases">
        <authorList>
            <person name="Jaros S."/>
            <person name="Januszkiewicz K."/>
            <person name="Wedrychowicz H."/>
        </authorList>
    </citation>
    <scope>NUCLEOTIDE SEQUENCE [LARGE SCALE GENOMIC DNA]</scope>
    <source>
        <strain evidence="5 7">DSM 784</strain>
    </source>
</reference>
<dbReference type="EMBL" id="FPIZ01000025">
    <property type="protein sequence ID" value="SFW84835.1"/>
    <property type="molecule type" value="Genomic_DNA"/>
</dbReference>
<dbReference type="Gene3D" id="1.10.10.10">
    <property type="entry name" value="Winged helix-like DNA-binding domain superfamily/Winged helix DNA-binding domain"/>
    <property type="match status" value="1"/>
</dbReference>
<evidence type="ECO:0000313" key="5">
    <source>
        <dbReference type="EMBL" id="SFW84835.1"/>
    </source>
</evidence>
<dbReference type="Proteomes" id="UP001326715">
    <property type="component" value="Chromosome"/>
</dbReference>
<keyword evidence="2" id="KW-0238">DNA-binding</keyword>
<reference evidence="6 8" key="2">
    <citation type="submission" date="2023-11" db="EMBL/GenBank/DDBJ databases">
        <title>MicrobeMod: A computational toolkit for identifying prokaryotic methylation and restriction-modification with nanopore sequencing.</title>
        <authorList>
            <person name="Crits-Christoph A."/>
            <person name="Kang S.C."/>
            <person name="Lee H."/>
            <person name="Ostrov N."/>
        </authorList>
    </citation>
    <scope>NUCLEOTIDE SEQUENCE [LARGE SCALE GENOMIC DNA]</scope>
    <source>
        <strain evidence="6 8">ATCC 23090</strain>
    </source>
</reference>
<evidence type="ECO:0000256" key="2">
    <source>
        <dbReference type="ARBA" id="ARBA00023125"/>
    </source>
</evidence>
<keyword evidence="8" id="KW-1185">Reference proteome</keyword>
<dbReference type="PROSITE" id="PS51118">
    <property type="entry name" value="HTH_HXLR"/>
    <property type="match status" value="1"/>
</dbReference>
<gene>
    <name evidence="5" type="ORF">SAMN05661012_05607</name>
    <name evidence="6" type="ORF">SR876_28605</name>
</gene>
<keyword evidence="3" id="KW-0804">Transcription</keyword>
<dbReference type="GO" id="GO:0003677">
    <property type="term" value="F:DNA binding"/>
    <property type="evidence" value="ECO:0007669"/>
    <property type="project" value="UniProtKB-KW"/>
</dbReference>
<dbReference type="EMBL" id="CP140154">
    <property type="protein sequence ID" value="WQG88895.1"/>
    <property type="molecule type" value="Genomic_DNA"/>
</dbReference>
<dbReference type="SUPFAM" id="SSF46785">
    <property type="entry name" value="Winged helix' DNA-binding domain"/>
    <property type="match status" value="1"/>
</dbReference>